<dbReference type="Proteomes" id="UP001220256">
    <property type="component" value="Unassembled WGS sequence"/>
</dbReference>
<protein>
    <submittedName>
        <fullName evidence="1">Uncharacterized protein</fullName>
    </submittedName>
</protein>
<reference evidence="1 2" key="1">
    <citation type="journal article" date="2023" name="IMA Fungus">
        <title>Comparative genomic study of the Penicillium genus elucidates a diverse pangenome and 15 lateral gene transfer events.</title>
        <authorList>
            <person name="Petersen C."/>
            <person name="Sorensen T."/>
            <person name="Nielsen M.R."/>
            <person name="Sondergaard T.E."/>
            <person name="Sorensen J.L."/>
            <person name="Fitzpatrick D.A."/>
            <person name="Frisvad J.C."/>
            <person name="Nielsen K.L."/>
        </authorList>
    </citation>
    <scope>NUCLEOTIDE SEQUENCE [LARGE SCALE GENOMIC DNA]</scope>
    <source>
        <strain evidence="1 2">IBT 3361</strain>
    </source>
</reference>
<accession>A0ABQ8WCX4</accession>
<name>A0ABQ8WCX4_PENCH</name>
<gene>
    <name evidence="1" type="ORF">N7505_007248</name>
</gene>
<keyword evidence="2" id="KW-1185">Reference proteome</keyword>
<sequence length="205" mass="22651">MSTTVDQVLAAYSPVPLVLDNDTAPSVKEWTRRYAPFVNVDIWAPTRANIEEFLGPGDNASRADFIGFQTTCEWPNMFRQLVETEGDVTRDFDQSIIPAVAAAFCGAEARSSTPGGLEAGGPSLFARSQLAAPGSTKVVDHQMVMNHENPSLDMPAMIGEMKKPRTIRRVEWEDMDRRGLMTARLQSELRAYAIFNPSQDVADKI</sequence>
<comment type="caution">
    <text evidence="1">The sequence shown here is derived from an EMBL/GenBank/DDBJ whole genome shotgun (WGS) entry which is preliminary data.</text>
</comment>
<dbReference type="EMBL" id="JAPVEB010000004">
    <property type="protein sequence ID" value="KAJ5264455.1"/>
    <property type="molecule type" value="Genomic_DNA"/>
</dbReference>
<evidence type="ECO:0000313" key="1">
    <source>
        <dbReference type="EMBL" id="KAJ5264455.1"/>
    </source>
</evidence>
<proteinExistence type="predicted"/>
<organism evidence="1 2">
    <name type="scientific">Penicillium chrysogenum</name>
    <name type="common">Penicillium notatum</name>
    <dbReference type="NCBI Taxonomy" id="5076"/>
    <lineage>
        <taxon>Eukaryota</taxon>
        <taxon>Fungi</taxon>
        <taxon>Dikarya</taxon>
        <taxon>Ascomycota</taxon>
        <taxon>Pezizomycotina</taxon>
        <taxon>Eurotiomycetes</taxon>
        <taxon>Eurotiomycetidae</taxon>
        <taxon>Eurotiales</taxon>
        <taxon>Aspergillaceae</taxon>
        <taxon>Penicillium</taxon>
        <taxon>Penicillium chrysogenum species complex</taxon>
    </lineage>
</organism>
<evidence type="ECO:0000313" key="2">
    <source>
        <dbReference type="Proteomes" id="UP001220256"/>
    </source>
</evidence>